<dbReference type="SUPFAM" id="SSF50729">
    <property type="entry name" value="PH domain-like"/>
    <property type="match status" value="1"/>
</dbReference>
<dbReference type="CDD" id="cd08204">
    <property type="entry name" value="ArfGap"/>
    <property type="match status" value="1"/>
</dbReference>
<dbReference type="Proteomes" id="UP000198211">
    <property type="component" value="Unassembled WGS sequence"/>
</dbReference>
<feature type="domain" description="Arf-GAP" evidence="7">
    <location>
        <begin position="944"/>
        <end position="1070"/>
    </location>
</feature>
<feature type="compositionally biased region" description="Basic and acidic residues" evidence="5">
    <location>
        <begin position="375"/>
        <end position="391"/>
    </location>
</feature>
<feature type="region of interest" description="Disordered" evidence="5">
    <location>
        <begin position="372"/>
        <end position="436"/>
    </location>
</feature>
<evidence type="ECO:0000259" key="7">
    <source>
        <dbReference type="PROSITE" id="PS50115"/>
    </source>
</evidence>
<dbReference type="GO" id="GO:0008270">
    <property type="term" value="F:zinc ion binding"/>
    <property type="evidence" value="ECO:0007669"/>
    <property type="project" value="UniProtKB-KW"/>
</dbReference>
<dbReference type="Pfam" id="PF00169">
    <property type="entry name" value="PH"/>
    <property type="match status" value="1"/>
</dbReference>
<dbReference type="SMART" id="SM00233">
    <property type="entry name" value="PH"/>
    <property type="match status" value="1"/>
</dbReference>
<evidence type="ECO:0000259" key="8">
    <source>
        <dbReference type="PROSITE" id="PS50833"/>
    </source>
</evidence>
<dbReference type="Pfam" id="PF01412">
    <property type="entry name" value="ArfGap"/>
    <property type="match status" value="1"/>
</dbReference>
<dbReference type="SMART" id="SM00105">
    <property type="entry name" value="ArfGap"/>
    <property type="match status" value="1"/>
</dbReference>
<keyword evidence="2 4" id="KW-0863">Zinc-finger</keyword>
<dbReference type="InterPro" id="IPR045258">
    <property type="entry name" value="ACAP1/2/3-like"/>
</dbReference>
<dbReference type="STRING" id="4795.A0A225WIV7"/>
<evidence type="ECO:0000313" key="10">
    <source>
        <dbReference type="Proteomes" id="UP000198211"/>
    </source>
</evidence>
<evidence type="ECO:0008006" key="11">
    <source>
        <dbReference type="Google" id="ProtNLM"/>
    </source>
</evidence>
<dbReference type="InterPro" id="IPR007109">
    <property type="entry name" value="Brix"/>
</dbReference>
<feature type="compositionally biased region" description="Polar residues" evidence="5">
    <location>
        <begin position="645"/>
        <end position="658"/>
    </location>
</feature>
<dbReference type="InterPro" id="IPR038508">
    <property type="entry name" value="ArfGAP_dom_sf"/>
</dbReference>
<dbReference type="InterPro" id="IPR011993">
    <property type="entry name" value="PH-like_dom_sf"/>
</dbReference>
<feature type="compositionally biased region" description="Low complexity" evidence="5">
    <location>
        <begin position="413"/>
        <end position="422"/>
    </location>
</feature>
<dbReference type="PRINTS" id="PR00405">
    <property type="entry name" value="REVINTRACTNG"/>
</dbReference>
<dbReference type="SUPFAM" id="SSF57863">
    <property type="entry name" value="ArfGap/RecO-like zinc finger"/>
    <property type="match status" value="1"/>
</dbReference>
<dbReference type="OrthoDB" id="1638493at2759"/>
<dbReference type="GO" id="GO:0006364">
    <property type="term" value="P:rRNA processing"/>
    <property type="evidence" value="ECO:0007669"/>
    <property type="project" value="InterPro"/>
</dbReference>
<dbReference type="GO" id="GO:0019843">
    <property type="term" value="F:rRNA binding"/>
    <property type="evidence" value="ECO:0007669"/>
    <property type="project" value="InterPro"/>
</dbReference>
<feature type="domain" description="PH" evidence="6">
    <location>
        <begin position="823"/>
        <end position="927"/>
    </location>
</feature>
<dbReference type="PROSITE" id="PS50115">
    <property type="entry name" value="ARFGAP"/>
    <property type="match status" value="1"/>
</dbReference>
<dbReference type="Pfam" id="PF04427">
    <property type="entry name" value="Brix"/>
    <property type="match status" value="1"/>
</dbReference>
<feature type="region of interest" description="Disordered" evidence="5">
    <location>
        <begin position="1"/>
        <end position="24"/>
    </location>
</feature>
<dbReference type="CDD" id="cd13250">
    <property type="entry name" value="PH_ACAP"/>
    <property type="match status" value="1"/>
</dbReference>
<dbReference type="Gene3D" id="1.20.1270.60">
    <property type="entry name" value="Arfaptin homology (AH) domain/BAR domain"/>
    <property type="match status" value="2"/>
</dbReference>
<feature type="domain" description="Brix" evidence="8">
    <location>
        <begin position="39"/>
        <end position="244"/>
    </location>
</feature>
<dbReference type="Gene3D" id="1.10.220.150">
    <property type="entry name" value="Arf GTPase activating protein"/>
    <property type="match status" value="1"/>
</dbReference>
<keyword evidence="10" id="KW-1185">Reference proteome</keyword>
<dbReference type="InterPro" id="IPR037278">
    <property type="entry name" value="ARFGAP/RecO"/>
</dbReference>
<dbReference type="PANTHER" id="PTHR23180:SF160">
    <property type="entry name" value="ADP-RIBOSYLATION FACTOR GTPASE-ACTIVATING PROTEIN EFFECTOR PROTEIN 1"/>
    <property type="match status" value="1"/>
</dbReference>
<keyword evidence="3" id="KW-0862">Zinc</keyword>
<dbReference type="Gene3D" id="2.30.29.30">
    <property type="entry name" value="Pleckstrin-homology domain (PH domain)/Phosphotyrosine-binding domain (PTB)"/>
    <property type="match status" value="1"/>
</dbReference>
<evidence type="ECO:0000256" key="2">
    <source>
        <dbReference type="ARBA" id="ARBA00022771"/>
    </source>
</evidence>
<dbReference type="PANTHER" id="PTHR23180">
    <property type="entry name" value="CENTAURIN/ARF"/>
    <property type="match status" value="1"/>
</dbReference>
<dbReference type="SUPFAM" id="SSF52954">
    <property type="entry name" value="Class II aaRS ABD-related"/>
    <property type="match status" value="1"/>
</dbReference>
<proteinExistence type="predicted"/>
<dbReference type="AlphaFoldDB" id="A0A225WIV7"/>
<keyword evidence="1" id="KW-0479">Metal-binding</keyword>
<feature type="compositionally biased region" description="Basic and acidic residues" evidence="5">
    <location>
        <begin position="259"/>
        <end position="292"/>
    </location>
</feature>
<feature type="compositionally biased region" description="Polar residues" evidence="5">
    <location>
        <begin position="591"/>
        <end position="602"/>
    </location>
</feature>
<sequence length="1210" mass="134975">MAMMKRRRENESGAQADAADEAKKQKLATAGGNKYVNKQRVLVFSSRGITTRYRHLLDDFRKLLPHHKREVKLDAKDTLHVVNEIAEIKGCNTTIFLEARKRQDLYMWVSRVGTGPSAKFLVQNVHTMDELKMTGNALAGSRPLLTFDKAFEDQPHLQVIKKLFTQVWGTPKAHPKSKPFIDRVMSFYYADGKVWCRNYQLADDADTKKAELAALHRGEDLVQLIEIGPRFVITPIRIFDGSFGGQTLYQNEHYVSPNENRRDAKADKRDRYMSRKNAEGERKERQPEREMPEDQFADVFAGAKQMKAFSAWRGGDGGAKASNDAVTELQQQVILKKDLMILSLQTQLDAYQTRFGALPTEVLDEISLSDAISEPQEKRSRELSSDRKELAAESIATSELKPLQDKKQPTPRPTATSPASSRFRTGSDGDETRDKVQSRCSKNVVLDFVEDSPMFRRQLEGFEESITGLRALLKELVAHSKEYAAAGKHFGEEETALADELILRKHARAIFSTSCPELGSLSELFGEMHDTLAQVQSSRVSMLLGVESLLSRSIQQFSEKELLKEAGELRKEVTRLGDEYETLLGKLLSKSRQPGQQVNGTGTPTGGGDSVMMGLGSPALPYNGVGEITITGTPPASAASGGSSNNVLGSDSASTSNGSDKHQRALEREVVVVRRRFELARFDLVRYMNRIDCTKKFVLVECFNSILYAQLGHFHACHELVKSVEPTLRKRQEMMQISRKDFEQDELMWTSQRELLDKRLLQDVEIVSSRYGPSESSSPVAAGALSVDTTISSESFPSLELPVEVISTDTSSSRQTVASTPGGVAKQGYLFVRNSMFPARSWKRRWFQIHAGKLFQTTSRGGTGKHPTESSLTLVCDLLLARVRELEGSSLPFCFEVIDANRAKLLLQAISSRDMAEWIESARRSTESALEKQSHRQEVHPEQQSVIDELTEANPCCADCGQEPAEWVSINIGCLLCIECSGIHRSLGVHESKVRSLALDSWDMSLLTLLRDELGNDAVNAVWEHTVPDGWTKPTPTTTRDEKARFIKAKYHFHGFAEPDVTLSALEDDDSILKLELAERFIAGASRGDLKELMWCLAHGVDVSAATCCDYLVVNGASLTLTDKRGRLPYDAAKAGGFEAIKLTLMQKMMFILLVEFYSSHDQNVVEQKVAENAKNEDDRGYESGESRSINSSVVEMFNVSTLIDNIFET</sequence>
<accession>A0A225WIV7</accession>
<feature type="compositionally biased region" description="Low complexity" evidence="5">
    <location>
        <begin position="633"/>
        <end position="644"/>
    </location>
</feature>
<reference evidence="10" key="1">
    <citation type="submission" date="2017-03" db="EMBL/GenBank/DDBJ databases">
        <title>Phytopthora megakarya and P. palmivora, two closely related causual agents of cacao black pod achieved similar genome size and gene model numbers by different mechanisms.</title>
        <authorList>
            <person name="Ali S."/>
            <person name="Shao J."/>
            <person name="Larry D.J."/>
            <person name="Kronmiller B."/>
            <person name="Shen D."/>
            <person name="Strem M.D."/>
            <person name="Melnick R.L."/>
            <person name="Guiltinan M.J."/>
            <person name="Tyler B.M."/>
            <person name="Meinhardt L.W."/>
            <person name="Bailey B.A."/>
        </authorList>
    </citation>
    <scope>NUCLEOTIDE SEQUENCE [LARGE SCALE GENOMIC DNA]</scope>
    <source>
        <strain evidence="10">zdho120</strain>
    </source>
</reference>
<name>A0A225WIV7_9STRA</name>
<feature type="compositionally biased region" description="Basic and acidic residues" evidence="5">
    <location>
        <begin position="425"/>
        <end position="436"/>
    </location>
</feature>
<evidence type="ECO:0000313" key="9">
    <source>
        <dbReference type="EMBL" id="OWZ17188.1"/>
    </source>
</evidence>
<comment type="caution">
    <text evidence="9">The sequence shown here is derived from an EMBL/GenBank/DDBJ whole genome shotgun (WGS) entry which is preliminary data.</text>
</comment>
<dbReference type="GO" id="GO:0005737">
    <property type="term" value="C:cytoplasm"/>
    <property type="evidence" value="ECO:0007669"/>
    <property type="project" value="InterPro"/>
</dbReference>
<feature type="region of interest" description="Disordered" evidence="5">
    <location>
        <begin position="591"/>
        <end position="614"/>
    </location>
</feature>
<dbReference type="InterPro" id="IPR001849">
    <property type="entry name" value="PH_domain"/>
</dbReference>
<dbReference type="PROSITE" id="PS50833">
    <property type="entry name" value="BRIX"/>
    <property type="match status" value="1"/>
</dbReference>
<dbReference type="Pfam" id="PF16746">
    <property type="entry name" value="BAR_3"/>
    <property type="match status" value="1"/>
</dbReference>
<feature type="region of interest" description="Disordered" evidence="5">
    <location>
        <begin position="254"/>
        <end position="292"/>
    </location>
</feature>
<evidence type="ECO:0000256" key="4">
    <source>
        <dbReference type="PROSITE-ProRule" id="PRU00288"/>
    </source>
</evidence>
<evidence type="ECO:0000256" key="3">
    <source>
        <dbReference type="ARBA" id="ARBA00022833"/>
    </source>
</evidence>
<feature type="region of interest" description="Disordered" evidence="5">
    <location>
        <begin position="633"/>
        <end position="664"/>
    </location>
</feature>
<dbReference type="InterPro" id="IPR027267">
    <property type="entry name" value="AH/BAR_dom_sf"/>
</dbReference>
<evidence type="ECO:0000256" key="5">
    <source>
        <dbReference type="SAM" id="MobiDB-lite"/>
    </source>
</evidence>
<evidence type="ECO:0000256" key="1">
    <source>
        <dbReference type="ARBA" id="ARBA00022723"/>
    </source>
</evidence>
<dbReference type="InterPro" id="IPR004148">
    <property type="entry name" value="BAR_dom"/>
</dbReference>
<dbReference type="EMBL" id="NBNE01000796">
    <property type="protein sequence ID" value="OWZ17188.1"/>
    <property type="molecule type" value="Genomic_DNA"/>
</dbReference>
<dbReference type="InterPro" id="IPR001164">
    <property type="entry name" value="ArfGAP_dom"/>
</dbReference>
<protein>
    <recommendedName>
        <fullName evidence="11">Arf-GAP with coiled-coil, ANK repeat and PH domain-containing protein</fullName>
    </recommendedName>
</protein>
<dbReference type="SMART" id="SM00879">
    <property type="entry name" value="Brix"/>
    <property type="match status" value="1"/>
</dbReference>
<evidence type="ECO:0000259" key="6">
    <source>
        <dbReference type="PROSITE" id="PS50003"/>
    </source>
</evidence>
<organism evidence="9 10">
    <name type="scientific">Phytophthora megakarya</name>
    <dbReference type="NCBI Taxonomy" id="4795"/>
    <lineage>
        <taxon>Eukaryota</taxon>
        <taxon>Sar</taxon>
        <taxon>Stramenopiles</taxon>
        <taxon>Oomycota</taxon>
        <taxon>Peronosporomycetes</taxon>
        <taxon>Peronosporales</taxon>
        <taxon>Peronosporaceae</taxon>
        <taxon>Phytophthora</taxon>
    </lineage>
</organism>
<dbReference type="PROSITE" id="PS50003">
    <property type="entry name" value="PH_DOMAIN"/>
    <property type="match status" value="1"/>
</dbReference>
<dbReference type="GO" id="GO:0005096">
    <property type="term" value="F:GTPase activator activity"/>
    <property type="evidence" value="ECO:0007669"/>
    <property type="project" value="InterPro"/>
</dbReference>
<gene>
    <name evidence="9" type="ORF">PHMEG_0008910</name>
</gene>
<dbReference type="SUPFAM" id="SSF103657">
    <property type="entry name" value="BAR/IMD domain-like"/>
    <property type="match status" value="1"/>
</dbReference>